<dbReference type="EMBL" id="JAMB01000008">
    <property type="protein sequence ID" value="ETX10556.1"/>
    <property type="molecule type" value="Genomic_DNA"/>
</dbReference>
<evidence type="ECO:0000256" key="3">
    <source>
        <dbReference type="ARBA" id="ARBA00023143"/>
    </source>
</evidence>
<organism evidence="6 7">
    <name type="scientific">Marinomonas ushuaiensis DSM 15871</name>
    <dbReference type="NCBI Taxonomy" id="1122207"/>
    <lineage>
        <taxon>Bacteria</taxon>
        <taxon>Pseudomonadati</taxon>
        <taxon>Pseudomonadota</taxon>
        <taxon>Gammaproteobacteria</taxon>
        <taxon>Oceanospirillales</taxon>
        <taxon>Oceanospirillaceae</taxon>
        <taxon>Marinomonas</taxon>
    </lineage>
</organism>
<comment type="caution">
    <text evidence="6">The sequence shown here is derived from an EMBL/GenBank/DDBJ whole genome shotgun (WGS) entry which is preliminary data.</text>
</comment>
<dbReference type="InterPro" id="IPR009875">
    <property type="entry name" value="PilZ_domain"/>
</dbReference>
<evidence type="ECO:0000256" key="1">
    <source>
        <dbReference type="ARBA" id="ARBA00022636"/>
    </source>
</evidence>
<evidence type="ECO:0000313" key="6">
    <source>
        <dbReference type="EMBL" id="ETX10556.1"/>
    </source>
</evidence>
<dbReference type="AlphaFoldDB" id="X7E5U4"/>
<name>X7E5U4_9GAMM</name>
<dbReference type="SUPFAM" id="SSF141371">
    <property type="entry name" value="PilZ domain-like"/>
    <property type="match status" value="2"/>
</dbReference>
<evidence type="ECO:0008006" key="8">
    <source>
        <dbReference type="Google" id="ProtNLM"/>
    </source>
</evidence>
<dbReference type="Gene3D" id="2.30.110.10">
    <property type="entry name" value="Electron Transport, Fmn-binding Protein, Chain A"/>
    <property type="match status" value="1"/>
</dbReference>
<keyword evidence="3" id="KW-0975">Bacterial flagellum</keyword>
<reference evidence="6 7" key="1">
    <citation type="submission" date="2014-01" db="EMBL/GenBank/DDBJ databases">
        <title>Marinomonas ushuaiensis DSM 15871 Genome Sequencing.</title>
        <authorList>
            <person name="Lai Q."/>
            <person name="Shao Z.S."/>
        </authorList>
    </citation>
    <scope>NUCLEOTIDE SEQUENCE [LARGE SCALE GENOMIC DNA]</scope>
    <source>
        <strain evidence="6 7">DSM 15871</strain>
    </source>
</reference>
<keyword evidence="1" id="KW-0973">c-di-GMP</keyword>
<evidence type="ECO:0000313" key="7">
    <source>
        <dbReference type="Proteomes" id="UP000054058"/>
    </source>
</evidence>
<dbReference type="Pfam" id="PF07238">
    <property type="entry name" value="PilZ"/>
    <property type="match status" value="1"/>
</dbReference>
<dbReference type="InterPro" id="IPR012349">
    <property type="entry name" value="Split_barrel_FMN-bd"/>
</dbReference>
<dbReference type="STRING" id="1122207.MUS1_15115"/>
<dbReference type="Gene3D" id="2.40.10.220">
    <property type="entry name" value="predicted glycosyltransferase like domains"/>
    <property type="match status" value="1"/>
</dbReference>
<keyword evidence="7" id="KW-1185">Reference proteome</keyword>
<dbReference type="Proteomes" id="UP000054058">
    <property type="component" value="Unassembled WGS sequence"/>
</dbReference>
<dbReference type="OrthoDB" id="5761885at2"/>
<keyword evidence="2" id="KW-0547">Nucleotide-binding</keyword>
<sequence>MKRTNIDKLHQLTPGSMVDLEILTPTSSKRVKTEFVGLLENQFIILNYPSTARLAKAADYLPDGATVVVRALIEGDGGQIIAFRQLLLTISFRPSRLLFIAYPKQVQLFSLRSQTRVPTLLPAKLKLSNGLELTGLIKDISLTGVMFEISNIDKIDNLKDMKCSVIIGNNKKANNFEGAIRSVKPYSLGARCGIKLSANKDQMKNLMREYFIEPSVLPSETRK</sequence>
<evidence type="ECO:0000256" key="2">
    <source>
        <dbReference type="ARBA" id="ARBA00022741"/>
    </source>
</evidence>
<evidence type="ECO:0000259" key="5">
    <source>
        <dbReference type="Pfam" id="PF12945"/>
    </source>
</evidence>
<protein>
    <recommendedName>
        <fullName evidence="8">Flagellar brake protein</fullName>
    </recommendedName>
</protein>
<gene>
    <name evidence="6" type="ORF">MUS1_15115</name>
</gene>
<dbReference type="GO" id="GO:0035438">
    <property type="term" value="F:cyclic-di-GMP binding"/>
    <property type="evidence" value="ECO:0007669"/>
    <property type="project" value="InterPro"/>
</dbReference>
<dbReference type="eggNOG" id="ENOG502ZQF6">
    <property type="taxonomic scope" value="Bacteria"/>
</dbReference>
<accession>X7E5U4</accession>
<evidence type="ECO:0000259" key="4">
    <source>
        <dbReference type="Pfam" id="PF07238"/>
    </source>
</evidence>
<proteinExistence type="predicted"/>
<dbReference type="Pfam" id="PF12945">
    <property type="entry name" value="PilZNR"/>
    <property type="match status" value="1"/>
</dbReference>
<feature type="domain" description="Type III secretion system flagellar brake protein YcgR PilZN" evidence="5">
    <location>
        <begin position="14"/>
        <end position="103"/>
    </location>
</feature>
<dbReference type="PATRIC" id="fig|1122207.3.peg.2173"/>
<feature type="domain" description="PilZ" evidence="4">
    <location>
        <begin position="111"/>
        <end position="210"/>
    </location>
</feature>
<dbReference type="InterPro" id="IPR009926">
    <property type="entry name" value="T3SS_YcgR_PilZN"/>
</dbReference>